<dbReference type="AlphaFoldDB" id="A0A8J3D7V5"/>
<dbReference type="Pfam" id="PF14322">
    <property type="entry name" value="SusD-like_3"/>
    <property type="match status" value="1"/>
</dbReference>
<dbReference type="InterPro" id="IPR011990">
    <property type="entry name" value="TPR-like_helical_dom_sf"/>
</dbReference>
<dbReference type="SUPFAM" id="SSF48452">
    <property type="entry name" value="TPR-like"/>
    <property type="match status" value="1"/>
</dbReference>
<keyword evidence="3" id="KW-1185">Reference proteome</keyword>
<comment type="caution">
    <text evidence="2">The sequence shown here is derived from an EMBL/GenBank/DDBJ whole genome shotgun (WGS) entry which is preliminary data.</text>
</comment>
<dbReference type="Proteomes" id="UP000598271">
    <property type="component" value="Unassembled WGS sequence"/>
</dbReference>
<evidence type="ECO:0000313" key="2">
    <source>
        <dbReference type="EMBL" id="GHB65390.1"/>
    </source>
</evidence>
<protein>
    <submittedName>
        <fullName evidence="2">Membrane protein</fullName>
    </submittedName>
</protein>
<dbReference type="EMBL" id="BMXF01000001">
    <property type="protein sequence ID" value="GHB65390.1"/>
    <property type="molecule type" value="Genomic_DNA"/>
</dbReference>
<evidence type="ECO:0000259" key="1">
    <source>
        <dbReference type="Pfam" id="PF14322"/>
    </source>
</evidence>
<dbReference type="PROSITE" id="PS00018">
    <property type="entry name" value="EF_HAND_1"/>
    <property type="match status" value="1"/>
</dbReference>
<dbReference type="GO" id="GO:0009279">
    <property type="term" value="C:cell outer membrane"/>
    <property type="evidence" value="ECO:0007669"/>
    <property type="project" value="UniProtKB-SubCell"/>
</dbReference>
<accession>A0A8J3D7V5</accession>
<dbReference type="RefSeq" id="WP_189564094.1">
    <property type="nucleotide sequence ID" value="NZ_BMXF01000001.1"/>
</dbReference>
<dbReference type="Gene3D" id="1.25.40.390">
    <property type="match status" value="1"/>
</dbReference>
<reference evidence="2 3" key="1">
    <citation type="journal article" date="2014" name="Int. J. Syst. Evol. Microbiol.">
        <title>Complete genome sequence of Corynebacterium casei LMG S-19264T (=DSM 44701T), isolated from a smear-ripened cheese.</title>
        <authorList>
            <consortium name="US DOE Joint Genome Institute (JGI-PGF)"/>
            <person name="Walter F."/>
            <person name="Albersmeier A."/>
            <person name="Kalinowski J."/>
            <person name="Ruckert C."/>
        </authorList>
    </citation>
    <scope>NUCLEOTIDE SEQUENCE [LARGE SCALE GENOMIC DNA]</scope>
    <source>
        <strain evidence="2 3">KCTC 12866</strain>
    </source>
</reference>
<organism evidence="2 3">
    <name type="scientific">Persicitalea jodogahamensis</name>
    <dbReference type="NCBI Taxonomy" id="402147"/>
    <lineage>
        <taxon>Bacteria</taxon>
        <taxon>Pseudomonadati</taxon>
        <taxon>Bacteroidota</taxon>
        <taxon>Cytophagia</taxon>
        <taxon>Cytophagales</taxon>
        <taxon>Spirosomataceae</taxon>
        <taxon>Persicitalea</taxon>
    </lineage>
</organism>
<proteinExistence type="predicted"/>
<sequence length="486" mass="55642">MKTNQSYSLYILIFLALVSCNQDQLDLYPETKLTQGNFYKNESQLVQAVDDVYRQLNRVYDARGIVDLYGELYSDNTYIEFTGGATTFEEDIIGYRIQTNNGRIQTAWETCYNALFICNNIIEQLQKTEVAFSKPEMKNRLIAEATFVRSLIFFNMVRVWGDIPMPLKVVTADESYDYVRESEAKIYQQLIKDLTESKNNLPASYTGSDIGRATKYAAAAVLSKVYLTQGDKANAGKELKEIIDSNVYSLDANRDGKVNKDDYVFLFQPATKNSKSSILELQFLAGQNVVNSTYQQIYAPYHWAFHLPGINETFRGEGMNTPTADLINEFEAADSTRKNITVYPGYVNLETKQFINYPFTMKFFDPNWRYAGQNVEIIRYADVLLMYSEVTGDPAYLNQVRARVGLPGYGTSGYPAKYNTLALAIEHERRMELSFEFHRFFDLVRTGRAVEVMKAKGFNITEKKLHFPIPQNAIDVNPKLTQNDYN</sequence>
<gene>
    <name evidence="2" type="ORF">GCM10007390_19350</name>
</gene>
<dbReference type="PROSITE" id="PS51257">
    <property type="entry name" value="PROKAR_LIPOPROTEIN"/>
    <property type="match status" value="1"/>
</dbReference>
<dbReference type="InterPro" id="IPR033985">
    <property type="entry name" value="SusD-like_N"/>
</dbReference>
<feature type="domain" description="SusD-like N-terminal" evidence="1">
    <location>
        <begin position="93"/>
        <end position="227"/>
    </location>
</feature>
<name>A0A8J3D7V5_9BACT</name>
<evidence type="ECO:0000313" key="3">
    <source>
        <dbReference type="Proteomes" id="UP000598271"/>
    </source>
</evidence>
<dbReference type="InterPro" id="IPR018247">
    <property type="entry name" value="EF_Hand_1_Ca_BS"/>
</dbReference>